<organism evidence="1 2">
    <name type="scientific">Staurois parvus</name>
    <dbReference type="NCBI Taxonomy" id="386267"/>
    <lineage>
        <taxon>Eukaryota</taxon>
        <taxon>Metazoa</taxon>
        <taxon>Chordata</taxon>
        <taxon>Craniata</taxon>
        <taxon>Vertebrata</taxon>
        <taxon>Euteleostomi</taxon>
        <taxon>Amphibia</taxon>
        <taxon>Batrachia</taxon>
        <taxon>Anura</taxon>
        <taxon>Neobatrachia</taxon>
        <taxon>Ranoidea</taxon>
        <taxon>Ranidae</taxon>
        <taxon>Staurois</taxon>
    </lineage>
</organism>
<protein>
    <submittedName>
        <fullName evidence="1">Uncharacterized protein</fullName>
    </submittedName>
</protein>
<evidence type="ECO:0000313" key="1">
    <source>
        <dbReference type="EMBL" id="CAI9622361.1"/>
    </source>
</evidence>
<gene>
    <name evidence="1" type="ORF">SPARVUS_LOCUS16285040</name>
</gene>
<accession>A0ABN9HKP6</accession>
<proteinExistence type="predicted"/>
<comment type="caution">
    <text evidence="1">The sequence shown here is derived from an EMBL/GenBank/DDBJ whole genome shotgun (WGS) entry which is preliminary data.</text>
</comment>
<name>A0ABN9HKP6_9NEOB</name>
<sequence length="72" mass="7969">MLSIVCFSFVGRVHVISTGPISTVQRSGVLHHPTVETKLLPQALTSALLDTDRNHKTALTAEEKRYLAVYSY</sequence>
<keyword evidence="2" id="KW-1185">Reference proteome</keyword>
<reference evidence="1" key="1">
    <citation type="submission" date="2023-05" db="EMBL/GenBank/DDBJ databases">
        <authorList>
            <person name="Stuckert A."/>
        </authorList>
    </citation>
    <scope>NUCLEOTIDE SEQUENCE</scope>
</reference>
<dbReference type="EMBL" id="CATNWA010021353">
    <property type="protein sequence ID" value="CAI9622361.1"/>
    <property type="molecule type" value="Genomic_DNA"/>
</dbReference>
<evidence type="ECO:0000313" key="2">
    <source>
        <dbReference type="Proteomes" id="UP001162483"/>
    </source>
</evidence>
<dbReference type="Proteomes" id="UP001162483">
    <property type="component" value="Unassembled WGS sequence"/>
</dbReference>